<reference evidence="10" key="2">
    <citation type="submission" date="2025-09" db="UniProtKB">
        <authorList>
            <consortium name="Ensembl"/>
        </authorList>
    </citation>
    <scope>IDENTIFICATION</scope>
</reference>
<dbReference type="SMART" id="SM00369">
    <property type="entry name" value="LRR_TYP"/>
    <property type="match status" value="5"/>
</dbReference>
<sequence>HMALALANGSVSSMKMLWEAKIQQIQQHRGKQRRKPVAAGVWEERHVLTRLREKVKSQDGRLLLCLEREEWKALPGCLLRLSHVHEWHIHRTGLQKIPGFIGSFANLLVLDLSRNAVAEIPKEIGGLTQLRELVLSYNRIRSVPKELGDCRGLERLELAVNRDLDRLPDELSRLRRLDRLDLSMNAFDGVPPCLLRMPALEWLDMADIHRMERLRALWLQRNRLESLPENVGRMSRLDTLVLSGNRLSDIPPVMEGMANLRFVNFRDNPLTLEITATGPDDDDDDDDREMFFSEFMLTYIREARERARAAPGSM</sequence>
<dbReference type="SUPFAM" id="SSF52058">
    <property type="entry name" value="L domain-like"/>
    <property type="match status" value="1"/>
</dbReference>
<dbReference type="GO" id="GO:0005737">
    <property type="term" value="C:cytoplasm"/>
    <property type="evidence" value="ECO:0007669"/>
    <property type="project" value="TreeGrafter"/>
</dbReference>
<dbReference type="InterPro" id="IPR003591">
    <property type="entry name" value="Leu-rich_rpt_typical-subtyp"/>
</dbReference>
<evidence type="ECO:0000256" key="1">
    <source>
        <dbReference type="ARBA" id="ARBA00022490"/>
    </source>
</evidence>
<comment type="subcellular location">
    <subcellularLocation>
        <location evidence="5">Cytoplasm</location>
        <location evidence="5">Myofibril</location>
        <location evidence="5">Sarcomere</location>
        <location evidence="5">M line</location>
    </subcellularLocation>
</comment>
<dbReference type="Pfam" id="PF23598">
    <property type="entry name" value="LRR_14"/>
    <property type="match status" value="1"/>
</dbReference>
<organism evidence="10 11">
    <name type="scientific">Hippocampus comes</name>
    <name type="common">Tiger tail seahorse</name>
    <dbReference type="NCBI Taxonomy" id="109280"/>
    <lineage>
        <taxon>Eukaryota</taxon>
        <taxon>Metazoa</taxon>
        <taxon>Chordata</taxon>
        <taxon>Craniata</taxon>
        <taxon>Vertebrata</taxon>
        <taxon>Euteleostomi</taxon>
        <taxon>Actinopterygii</taxon>
        <taxon>Neopterygii</taxon>
        <taxon>Teleostei</taxon>
        <taxon>Neoteleostei</taxon>
        <taxon>Acanthomorphata</taxon>
        <taxon>Syngnathiaria</taxon>
        <taxon>Syngnathiformes</taxon>
        <taxon>Syngnathoidei</taxon>
        <taxon>Syngnathidae</taxon>
        <taxon>Hippocampus</taxon>
    </lineage>
</organism>
<evidence type="ECO:0000259" key="9">
    <source>
        <dbReference type="Pfam" id="PF23598"/>
    </source>
</evidence>
<dbReference type="PANTHER" id="PTHR48051:SF2">
    <property type="entry name" value="LEUCINE RICH REPEAT CONTAINING 39"/>
    <property type="match status" value="1"/>
</dbReference>
<keyword evidence="3" id="KW-0677">Repeat</keyword>
<reference evidence="10" key="1">
    <citation type="submission" date="2025-08" db="UniProtKB">
        <authorList>
            <consortium name="Ensembl"/>
        </authorList>
    </citation>
    <scope>IDENTIFICATION</scope>
</reference>
<comment type="function">
    <text evidence="6">Component of the sarcomeric M-band which plays a role in myocyte response to biomechanical stress. May regulate expression of other M-band proteins via an SRF-dependent pathway. Important for normal contractile function in heart.</text>
</comment>
<dbReference type="AlphaFoldDB" id="A0A3Q2Z875"/>
<dbReference type="GeneTree" id="ENSGT00940000158998"/>
<dbReference type="Proteomes" id="UP000264820">
    <property type="component" value="Unplaced"/>
</dbReference>
<dbReference type="PANTHER" id="PTHR48051">
    <property type="match status" value="1"/>
</dbReference>
<dbReference type="Gene3D" id="3.80.10.10">
    <property type="entry name" value="Ribonuclease Inhibitor"/>
    <property type="match status" value="2"/>
</dbReference>
<keyword evidence="11" id="KW-1185">Reference proteome</keyword>
<proteinExistence type="predicted"/>
<evidence type="ECO:0000313" key="11">
    <source>
        <dbReference type="Proteomes" id="UP000264820"/>
    </source>
</evidence>
<evidence type="ECO:0000313" key="10">
    <source>
        <dbReference type="Ensembl" id="ENSHCOP00000028146.1"/>
    </source>
</evidence>
<dbReference type="InterPro" id="IPR050216">
    <property type="entry name" value="LRR_domain-containing"/>
</dbReference>
<dbReference type="Ensembl" id="ENSHCOT00000024992.1">
    <property type="protein sequence ID" value="ENSHCOP00000028146.1"/>
    <property type="gene ID" value="ENSHCOG00000020602.1"/>
</dbReference>
<dbReference type="InterPro" id="IPR001611">
    <property type="entry name" value="Leu-rich_rpt"/>
</dbReference>
<protein>
    <recommendedName>
        <fullName evidence="7">Leucine-rich repeat-containing protein 39</fullName>
    </recommendedName>
    <alternativeName>
        <fullName evidence="8">Myosin-interacting M-band-associated stress-responsive protein</fullName>
    </alternativeName>
</protein>
<feature type="domain" description="Disease resistance R13L4/SHOC-2-like LRR" evidence="9">
    <location>
        <begin position="78"/>
        <end position="185"/>
    </location>
</feature>
<evidence type="ECO:0000256" key="7">
    <source>
        <dbReference type="ARBA" id="ARBA00049732"/>
    </source>
</evidence>
<evidence type="ECO:0000256" key="5">
    <source>
        <dbReference type="ARBA" id="ARBA00037833"/>
    </source>
</evidence>
<evidence type="ECO:0000256" key="4">
    <source>
        <dbReference type="ARBA" id="ARBA00023179"/>
    </source>
</evidence>
<evidence type="ECO:0000256" key="2">
    <source>
        <dbReference type="ARBA" id="ARBA00022614"/>
    </source>
</evidence>
<keyword evidence="4" id="KW-0514">Muscle protein</keyword>
<dbReference type="OMA" id="DMPALEW"/>
<name>A0A3Q2Z875_HIPCM</name>
<evidence type="ECO:0000256" key="6">
    <source>
        <dbReference type="ARBA" id="ARBA00049587"/>
    </source>
</evidence>
<dbReference type="Pfam" id="PF13855">
    <property type="entry name" value="LRR_8"/>
    <property type="match status" value="1"/>
</dbReference>
<dbReference type="InterPro" id="IPR032675">
    <property type="entry name" value="LRR_dom_sf"/>
</dbReference>
<accession>A0A3Q2Z875</accession>
<evidence type="ECO:0000256" key="8">
    <source>
        <dbReference type="ARBA" id="ARBA00049815"/>
    </source>
</evidence>
<keyword evidence="1" id="KW-0963">Cytoplasm</keyword>
<keyword evidence="2" id="KW-0433">Leucine-rich repeat</keyword>
<dbReference type="PROSITE" id="PS51450">
    <property type="entry name" value="LRR"/>
    <property type="match status" value="2"/>
</dbReference>
<evidence type="ECO:0000256" key="3">
    <source>
        <dbReference type="ARBA" id="ARBA00022737"/>
    </source>
</evidence>
<dbReference type="InterPro" id="IPR055414">
    <property type="entry name" value="LRR_R13L4/SHOC2-like"/>
</dbReference>